<evidence type="ECO:0000256" key="5">
    <source>
        <dbReference type="ARBA" id="ARBA00022898"/>
    </source>
</evidence>
<comment type="pathway">
    <text evidence="6">Amino-acid degradation; L-kynurenine degradation; kynurenate from L-kynurenine: step 1/2.</text>
</comment>
<evidence type="ECO:0000256" key="3">
    <source>
        <dbReference type="ARBA" id="ARBA00022576"/>
    </source>
</evidence>
<dbReference type="InterPro" id="IPR004839">
    <property type="entry name" value="Aminotransferase_I/II_large"/>
</dbReference>
<dbReference type="FunFam" id="3.90.1150.10:FF:000141">
    <property type="entry name" value="Kynurenine--oxoglutarate transaminase 1"/>
    <property type="match status" value="1"/>
</dbReference>
<feature type="domain" description="Aminotransferase class I/classII large" evidence="8">
    <location>
        <begin position="1"/>
        <end position="250"/>
    </location>
</feature>
<evidence type="ECO:0000256" key="2">
    <source>
        <dbReference type="ARBA" id="ARBA00012751"/>
    </source>
</evidence>
<keyword evidence="4" id="KW-0808">Transferase</keyword>
<keyword evidence="10" id="KW-1185">Reference proteome</keyword>
<evidence type="ECO:0000313" key="10">
    <source>
        <dbReference type="Proteomes" id="UP000269396"/>
    </source>
</evidence>
<protein>
    <recommendedName>
        <fullName evidence="2">kynurenine--oxoglutarate transaminase</fullName>
        <ecNumber evidence="2">2.6.1.7</ecNumber>
    </recommendedName>
</protein>
<dbReference type="GO" id="GO:0097053">
    <property type="term" value="P:L-kynurenine catabolic process"/>
    <property type="evidence" value="ECO:0007669"/>
    <property type="project" value="UniProtKB-UniPathway"/>
</dbReference>
<dbReference type="EMBL" id="UZAL01036889">
    <property type="protein sequence ID" value="VDP70720.1"/>
    <property type="molecule type" value="Genomic_DNA"/>
</dbReference>
<keyword evidence="5" id="KW-0663">Pyridoxal phosphate</keyword>
<dbReference type="Pfam" id="PF00155">
    <property type="entry name" value="Aminotran_1_2"/>
    <property type="match status" value="1"/>
</dbReference>
<gene>
    <name evidence="9" type="ORF">SMTD_LOCUS16217</name>
</gene>
<keyword evidence="7" id="KW-0812">Transmembrane</keyword>
<comment type="cofactor">
    <cofactor evidence="1">
        <name>pyridoxal 5'-phosphate</name>
        <dbReference type="ChEBI" id="CHEBI:597326"/>
    </cofactor>
</comment>
<dbReference type="GO" id="GO:0030170">
    <property type="term" value="F:pyridoxal phosphate binding"/>
    <property type="evidence" value="ECO:0007669"/>
    <property type="project" value="InterPro"/>
</dbReference>
<dbReference type="Proteomes" id="UP000269396">
    <property type="component" value="Unassembled WGS sequence"/>
</dbReference>
<dbReference type="GO" id="GO:0016212">
    <property type="term" value="F:kynurenine-oxoglutarate transaminase activity"/>
    <property type="evidence" value="ECO:0007669"/>
    <property type="project" value="UniProtKB-EC"/>
</dbReference>
<dbReference type="InterPro" id="IPR015421">
    <property type="entry name" value="PyrdxlP-dep_Trfase_major"/>
</dbReference>
<dbReference type="SUPFAM" id="SSF53383">
    <property type="entry name" value="PLP-dependent transferases"/>
    <property type="match status" value="1"/>
</dbReference>
<evidence type="ECO:0000259" key="8">
    <source>
        <dbReference type="Pfam" id="PF00155"/>
    </source>
</evidence>
<dbReference type="InterPro" id="IPR015424">
    <property type="entry name" value="PyrdxlP-dep_Trfase"/>
</dbReference>
<dbReference type="CDD" id="cd00609">
    <property type="entry name" value="AAT_like"/>
    <property type="match status" value="1"/>
</dbReference>
<dbReference type="Gene3D" id="3.40.640.10">
    <property type="entry name" value="Type I PLP-dependent aspartate aminotransferase-like (Major domain)"/>
    <property type="match status" value="1"/>
</dbReference>
<keyword evidence="7" id="KW-0472">Membrane</keyword>
<dbReference type="GO" id="GO:0005739">
    <property type="term" value="C:mitochondrion"/>
    <property type="evidence" value="ECO:0007669"/>
    <property type="project" value="TreeGrafter"/>
</dbReference>
<name>A0A3P8FXX7_9TREM</name>
<dbReference type="Gene3D" id="3.90.1150.10">
    <property type="entry name" value="Aspartate Aminotransferase, domain 1"/>
    <property type="match status" value="1"/>
</dbReference>
<proteinExistence type="predicted"/>
<evidence type="ECO:0000256" key="1">
    <source>
        <dbReference type="ARBA" id="ARBA00001933"/>
    </source>
</evidence>
<dbReference type="PANTHER" id="PTHR43807:SF20">
    <property type="entry name" value="FI04487P"/>
    <property type="match status" value="1"/>
</dbReference>
<evidence type="ECO:0000256" key="7">
    <source>
        <dbReference type="SAM" id="Phobius"/>
    </source>
</evidence>
<dbReference type="UniPathway" id="UPA00334">
    <property type="reaction ID" value="UER00726"/>
</dbReference>
<feature type="transmembrane region" description="Helical" evidence="7">
    <location>
        <begin position="245"/>
        <end position="268"/>
    </location>
</feature>
<accession>A0A3P8FXX7</accession>
<keyword evidence="3" id="KW-0032">Aminotransferase</keyword>
<dbReference type="AlphaFoldDB" id="A0A3P8FXX7"/>
<dbReference type="InterPro" id="IPR051326">
    <property type="entry name" value="Kynurenine-oxoglutarate_AT"/>
</dbReference>
<keyword evidence="7" id="KW-1133">Transmembrane helix</keyword>
<sequence>MESKITSKTKVLLLNTPHNPLGKVFNREELESIADVCIRHNLVCISDEVYEWLVFPPNHHIKIASLPGMWSRTLTIGSAGKTFSVTGWKLGWTIGPANLIQAMQLHQQNTVYTCPTPLQVINTFQLQYQFPLLYEAVARSLEIELPLLNTHESYFNEMCALIEPKGRNMVKKLNEIGMIAVRPTGGYFLVADISKLHVPSNELDKNDSLSYDVKFNNWMMQNKGVSAIPMSVFYSTSNQHLGSKYLRFCFFKVSLFLPHFLYISVYIYPM</sequence>
<evidence type="ECO:0000256" key="6">
    <source>
        <dbReference type="ARBA" id="ARBA00024016"/>
    </source>
</evidence>
<dbReference type="InterPro" id="IPR015422">
    <property type="entry name" value="PyrdxlP-dep_Trfase_small"/>
</dbReference>
<evidence type="ECO:0000313" key="9">
    <source>
        <dbReference type="EMBL" id="VDP70720.1"/>
    </source>
</evidence>
<reference evidence="9 10" key="1">
    <citation type="submission" date="2018-11" db="EMBL/GenBank/DDBJ databases">
        <authorList>
            <consortium name="Pathogen Informatics"/>
        </authorList>
    </citation>
    <scope>NUCLEOTIDE SEQUENCE [LARGE SCALE GENOMIC DNA]</scope>
    <source>
        <strain>Denwood</strain>
        <strain evidence="10">Zambia</strain>
    </source>
</reference>
<dbReference type="EC" id="2.6.1.7" evidence="2"/>
<organism evidence="9 10">
    <name type="scientific">Schistosoma mattheei</name>
    <dbReference type="NCBI Taxonomy" id="31246"/>
    <lineage>
        <taxon>Eukaryota</taxon>
        <taxon>Metazoa</taxon>
        <taxon>Spiralia</taxon>
        <taxon>Lophotrochozoa</taxon>
        <taxon>Platyhelminthes</taxon>
        <taxon>Trematoda</taxon>
        <taxon>Digenea</taxon>
        <taxon>Strigeidida</taxon>
        <taxon>Schistosomatoidea</taxon>
        <taxon>Schistosomatidae</taxon>
        <taxon>Schistosoma</taxon>
    </lineage>
</organism>
<evidence type="ECO:0000256" key="4">
    <source>
        <dbReference type="ARBA" id="ARBA00022679"/>
    </source>
</evidence>
<dbReference type="PANTHER" id="PTHR43807">
    <property type="entry name" value="FI04487P"/>
    <property type="match status" value="1"/>
</dbReference>